<feature type="coiled-coil region" evidence="5">
    <location>
        <begin position="27"/>
        <end position="54"/>
    </location>
</feature>
<keyword evidence="4" id="KW-0807">Transducer</keyword>
<comment type="subcellular location">
    <subcellularLocation>
        <location evidence="1">Cell membrane</location>
    </subcellularLocation>
</comment>
<evidence type="ECO:0000256" key="2">
    <source>
        <dbReference type="ARBA" id="ARBA00022475"/>
    </source>
</evidence>
<gene>
    <name evidence="6" type="ORF">KFL_000210110</name>
</gene>
<evidence type="ECO:0000256" key="5">
    <source>
        <dbReference type="SAM" id="Coils"/>
    </source>
</evidence>
<dbReference type="GO" id="GO:0005886">
    <property type="term" value="C:plasma membrane"/>
    <property type="evidence" value="ECO:0007669"/>
    <property type="project" value="UniProtKB-SubCell"/>
</dbReference>
<proteinExistence type="predicted"/>
<evidence type="ECO:0000256" key="3">
    <source>
        <dbReference type="ARBA" id="ARBA00023136"/>
    </source>
</evidence>
<keyword evidence="2" id="KW-1003">Cell membrane</keyword>
<dbReference type="GO" id="GO:0007165">
    <property type="term" value="P:signal transduction"/>
    <property type="evidence" value="ECO:0007669"/>
    <property type="project" value="UniProtKB-KW"/>
</dbReference>
<dbReference type="InterPro" id="IPR045878">
    <property type="entry name" value="GG1/2"/>
</dbReference>
<evidence type="ECO:0000313" key="7">
    <source>
        <dbReference type="Proteomes" id="UP000054558"/>
    </source>
</evidence>
<sequence>MSGGWVAEQANRPRVVYEERTTDVRGRARKKAELKKLDAELRNLKDELDHLSQLPPATDACKQLLTHFHTYPDPFLDSFDFESKPNRWVAAPKRGVIKKATMCGCGG</sequence>
<keyword evidence="5" id="KW-0175">Coiled coil</keyword>
<name>A0A1Y1HK34_KLENI</name>
<evidence type="ECO:0000256" key="4">
    <source>
        <dbReference type="ARBA" id="ARBA00023224"/>
    </source>
</evidence>
<dbReference type="PANTHER" id="PTHR35129">
    <property type="entry name" value="GUANINE NUCLEOTIDE-BINDING PROTEIN SUBUNIT GAMMA 1"/>
    <property type="match status" value="1"/>
</dbReference>
<keyword evidence="3" id="KW-0472">Membrane</keyword>
<evidence type="ECO:0008006" key="8">
    <source>
        <dbReference type="Google" id="ProtNLM"/>
    </source>
</evidence>
<evidence type="ECO:0000313" key="6">
    <source>
        <dbReference type="EMBL" id="GAQ78925.1"/>
    </source>
</evidence>
<dbReference type="EMBL" id="DF236970">
    <property type="protein sequence ID" value="GAQ78925.1"/>
    <property type="molecule type" value="Genomic_DNA"/>
</dbReference>
<keyword evidence="7" id="KW-1185">Reference proteome</keyword>
<evidence type="ECO:0000256" key="1">
    <source>
        <dbReference type="ARBA" id="ARBA00004236"/>
    </source>
</evidence>
<dbReference type="AlphaFoldDB" id="A0A1Y1HK34"/>
<accession>A0A1Y1HK34</accession>
<reference evidence="6 7" key="1">
    <citation type="journal article" date="2014" name="Nat. Commun.">
        <title>Klebsormidium flaccidum genome reveals primary factors for plant terrestrial adaptation.</title>
        <authorList>
            <person name="Hori K."/>
            <person name="Maruyama F."/>
            <person name="Fujisawa T."/>
            <person name="Togashi T."/>
            <person name="Yamamoto N."/>
            <person name="Seo M."/>
            <person name="Sato S."/>
            <person name="Yamada T."/>
            <person name="Mori H."/>
            <person name="Tajima N."/>
            <person name="Moriyama T."/>
            <person name="Ikeuchi M."/>
            <person name="Watanabe M."/>
            <person name="Wada H."/>
            <person name="Kobayashi K."/>
            <person name="Saito M."/>
            <person name="Masuda T."/>
            <person name="Sasaki-Sekimoto Y."/>
            <person name="Mashiguchi K."/>
            <person name="Awai K."/>
            <person name="Shimojima M."/>
            <person name="Masuda S."/>
            <person name="Iwai M."/>
            <person name="Nobusawa T."/>
            <person name="Narise T."/>
            <person name="Kondo S."/>
            <person name="Saito H."/>
            <person name="Sato R."/>
            <person name="Murakawa M."/>
            <person name="Ihara Y."/>
            <person name="Oshima-Yamada Y."/>
            <person name="Ohtaka K."/>
            <person name="Satoh M."/>
            <person name="Sonobe K."/>
            <person name="Ishii M."/>
            <person name="Ohtani R."/>
            <person name="Kanamori-Sato M."/>
            <person name="Honoki R."/>
            <person name="Miyazaki D."/>
            <person name="Mochizuki H."/>
            <person name="Umetsu J."/>
            <person name="Higashi K."/>
            <person name="Shibata D."/>
            <person name="Kamiya Y."/>
            <person name="Sato N."/>
            <person name="Nakamura Y."/>
            <person name="Tabata S."/>
            <person name="Ida S."/>
            <person name="Kurokawa K."/>
            <person name="Ohta H."/>
        </authorList>
    </citation>
    <scope>NUCLEOTIDE SEQUENCE [LARGE SCALE GENOMIC DNA]</scope>
    <source>
        <strain evidence="6 7">NIES-2285</strain>
    </source>
</reference>
<dbReference type="Proteomes" id="UP000054558">
    <property type="component" value="Unassembled WGS sequence"/>
</dbReference>
<organism evidence="6 7">
    <name type="scientific">Klebsormidium nitens</name>
    <name type="common">Green alga</name>
    <name type="synonym">Ulothrix nitens</name>
    <dbReference type="NCBI Taxonomy" id="105231"/>
    <lineage>
        <taxon>Eukaryota</taxon>
        <taxon>Viridiplantae</taxon>
        <taxon>Streptophyta</taxon>
        <taxon>Klebsormidiophyceae</taxon>
        <taxon>Klebsormidiales</taxon>
        <taxon>Klebsormidiaceae</taxon>
        <taxon>Klebsormidium</taxon>
    </lineage>
</organism>
<protein>
    <recommendedName>
        <fullName evidence="8">G protein gamma domain-containing protein</fullName>
    </recommendedName>
</protein>